<feature type="region of interest" description="Disordered" evidence="1">
    <location>
        <begin position="262"/>
        <end position="291"/>
    </location>
</feature>
<evidence type="ECO:0000256" key="2">
    <source>
        <dbReference type="SAM" id="SignalP"/>
    </source>
</evidence>
<dbReference type="Proteomes" id="UP000008850">
    <property type="component" value="Chromosome"/>
</dbReference>
<dbReference type="eggNOG" id="ENOG5032SDW">
    <property type="taxonomic scope" value="Bacteria"/>
</dbReference>
<protein>
    <submittedName>
        <fullName evidence="3">Putative protease ydgD</fullName>
    </submittedName>
</protein>
<dbReference type="GO" id="GO:0006508">
    <property type="term" value="P:proteolysis"/>
    <property type="evidence" value="ECO:0007669"/>
    <property type="project" value="UniProtKB-KW"/>
</dbReference>
<name>G4R6A9_PELHB</name>
<evidence type="ECO:0000256" key="1">
    <source>
        <dbReference type="SAM" id="MobiDB-lite"/>
    </source>
</evidence>
<keyword evidence="4" id="KW-1185">Reference proteome</keyword>
<dbReference type="AlphaFoldDB" id="G4R6A9"/>
<accession>G4R6A9</accession>
<feature type="chain" id="PRO_5003467670" evidence="2">
    <location>
        <begin position="26"/>
        <end position="518"/>
    </location>
</feature>
<dbReference type="GO" id="GO:0008233">
    <property type="term" value="F:peptidase activity"/>
    <property type="evidence" value="ECO:0007669"/>
    <property type="project" value="UniProtKB-KW"/>
</dbReference>
<gene>
    <name evidence="3" type="ordered locus">KKY_3185</name>
</gene>
<keyword evidence="2" id="KW-0732">Signal</keyword>
<dbReference type="RefSeq" id="WP_014132320.1">
    <property type="nucleotide sequence ID" value="NC_016078.1"/>
</dbReference>
<dbReference type="KEGG" id="phl:KKY_3185"/>
<evidence type="ECO:0000313" key="3">
    <source>
        <dbReference type="EMBL" id="AEQ53174.1"/>
    </source>
</evidence>
<sequence length="518" mass="53718">MKTTRLMMGGTVLALALALGAPILAQEVDFGDNSSTWADDDQCDDPRFEGPGAALIRSPVDEMRDAADCRAAFEAGEVTLVAVEAPTSPNAEDGGDIDFGDDSGAWANDNECDDPRFGGSLDSHLMADATDCRTAYEAGEVTFEASNEVSGAVQPVDGIDFGDDSGAWANDGECDDPRFGGSLASHEFADATDCRTAYEAGQVTYDAPDDTSAAGDIDFGDDAGTFANDGECDDPRFGGSLTSHEMADATDCRTAYEAGEVTYDAPDDGGSDVSVNDIDFGDDSGTWANDDECDDPRFGGSLDSHLMADASDCRTAYEAGEVTYTPSDESGADVAIGDIDFGDDSGNWANDGECDDPRFGGGLDSHRLADATDCREAFEAGDVTYLGDGTGAVIIDGIDFGDDSGTYSNDAECDDPRFTGSGVGVALDDHLMADATDCSTAYTDGTVTLADESGSGGSNGDFRINFGDDSSASAHDGVCDDPRFQGRGGALELLEANMLADATDCRTAYDAGTVTYNP</sequence>
<dbReference type="HOGENOM" id="CLU_525672_0_0_5"/>
<evidence type="ECO:0000313" key="4">
    <source>
        <dbReference type="Proteomes" id="UP000008850"/>
    </source>
</evidence>
<reference evidence="3 4" key="1">
    <citation type="journal article" date="2012" name="J. Bacteriol.">
        <title>Complete genome sequence of Pelagibacterium halotolerans B2T.</title>
        <authorList>
            <person name="Huo Y.Y."/>
            <person name="Cheng H."/>
            <person name="Han X.F."/>
            <person name="Jiang X.W."/>
            <person name="Sun C."/>
            <person name="Zhang X.Q."/>
            <person name="Zhu X.F."/>
            <person name="Liu Y.F."/>
            <person name="Li P.F."/>
            <person name="Ni P.X."/>
            <person name="Wu M."/>
        </authorList>
    </citation>
    <scope>NUCLEOTIDE SEQUENCE [LARGE SCALE GENOMIC DNA]</scope>
    <source>
        <strain evidence="4">DSM 22347 / JCM 15775 / CGMCC 1.7692 / B2</strain>
    </source>
</reference>
<keyword evidence="3" id="KW-0645">Protease</keyword>
<feature type="signal peptide" evidence="2">
    <location>
        <begin position="1"/>
        <end position="25"/>
    </location>
</feature>
<dbReference type="EMBL" id="CP003075">
    <property type="protein sequence ID" value="AEQ53174.1"/>
    <property type="molecule type" value="Genomic_DNA"/>
</dbReference>
<dbReference type="STRING" id="1082931.KKY_3185"/>
<organism evidence="3 4">
    <name type="scientific">Pelagibacterium halotolerans (strain DSM 22347 / JCM 15775 / CGMCC 1.7692 / B2)</name>
    <dbReference type="NCBI Taxonomy" id="1082931"/>
    <lineage>
        <taxon>Bacteria</taxon>
        <taxon>Pseudomonadati</taxon>
        <taxon>Pseudomonadota</taxon>
        <taxon>Alphaproteobacteria</taxon>
        <taxon>Hyphomicrobiales</taxon>
        <taxon>Devosiaceae</taxon>
        <taxon>Pelagibacterium</taxon>
    </lineage>
</organism>
<proteinExistence type="predicted"/>
<keyword evidence="3" id="KW-0378">Hydrolase</keyword>
<dbReference type="PATRIC" id="fig|1082931.4.peg.3138"/>